<dbReference type="InterPro" id="IPR050245">
    <property type="entry name" value="PrsA_foldase"/>
</dbReference>
<sequence length="408" mass="44015">MAKGSGRDETGTLGGAGRAARAGLMTAGRAGARGVRALARLAAKLIVTVWRLAGALDAALWRGAKLVALTLWGALALVAKVAAGALTDLIRWLPTQAGRAYSAVAGVILIVAGLWIIDELRADGARQAPQGQERAPVDPDDPILARIEGRYVRLSEVEAFARASGALRDDESLTPQAAHSRELVQAYVEQRLLARAALEAGLHRTPETARRLVAARERILAADYMQARIEEAVTEEAIRRLYAAQADVTRLGDEVRARHIVVETGEEAETLLAELEGGADFAALARARSLDRATAPYGGEIGWFTRDMMAPALAAAAFSTPPGEMAAPFRTEFGWHVLEVLDRRPTQGVPLAAVRDNIRRFLTLRTIERTLARLKEAHEVVYYPPEDADEALKTEAAPEDAVRPTLRQ</sequence>
<reference evidence="12 13" key="1">
    <citation type="submission" date="2017-07" db="EMBL/GenBank/DDBJ databases">
        <authorList>
            <person name="Sun Z.S."/>
            <person name="Albrecht U."/>
            <person name="Echele G."/>
            <person name="Lee C.C."/>
        </authorList>
    </citation>
    <scope>NUCLEOTIDE SEQUENCE [LARGE SCALE GENOMIC DNA]</scope>
    <source>
        <strain evidence="12 13">CGMCC 1.12710</strain>
    </source>
</reference>
<evidence type="ECO:0000256" key="1">
    <source>
        <dbReference type="ARBA" id="ARBA00000971"/>
    </source>
</evidence>
<dbReference type="GO" id="GO:0003755">
    <property type="term" value="F:peptidyl-prolyl cis-trans isomerase activity"/>
    <property type="evidence" value="ECO:0007669"/>
    <property type="project" value="UniProtKB-KW"/>
</dbReference>
<dbReference type="Gene3D" id="3.10.50.40">
    <property type="match status" value="1"/>
</dbReference>
<dbReference type="OrthoDB" id="14196at2"/>
<evidence type="ECO:0000259" key="11">
    <source>
        <dbReference type="PROSITE" id="PS50198"/>
    </source>
</evidence>
<dbReference type="Pfam" id="PF13616">
    <property type="entry name" value="Rotamase_3"/>
    <property type="match status" value="1"/>
</dbReference>
<dbReference type="SUPFAM" id="SSF54534">
    <property type="entry name" value="FKBP-like"/>
    <property type="match status" value="1"/>
</dbReference>
<proteinExistence type="inferred from homology"/>
<evidence type="ECO:0000313" key="13">
    <source>
        <dbReference type="Proteomes" id="UP000198346"/>
    </source>
</evidence>
<evidence type="ECO:0000313" key="12">
    <source>
        <dbReference type="EMBL" id="SNT67782.1"/>
    </source>
</evidence>
<evidence type="ECO:0000256" key="5">
    <source>
        <dbReference type="ARBA" id="ARBA00023110"/>
    </source>
</evidence>
<comment type="catalytic activity">
    <reaction evidence="1">
        <text>[protein]-peptidylproline (omega=180) = [protein]-peptidylproline (omega=0)</text>
        <dbReference type="Rhea" id="RHEA:16237"/>
        <dbReference type="Rhea" id="RHEA-COMP:10747"/>
        <dbReference type="Rhea" id="RHEA-COMP:10748"/>
        <dbReference type="ChEBI" id="CHEBI:83833"/>
        <dbReference type="ChEBI" id="CHEBI:83834"/>
        <dbReference type="EC" id="5.2.1.8"/>
    </reaction>
</comment>
<feature type="transmembrane region" description="Helical" evidence="10">
    <location>
        <begin position="98"/>
        <end position="117"/>
    </location>
</feature>
<dbReference type="EMBL" id="FZQA01000001">
    <property type="protein sequence ID" value="SNT67782.1"/>
    <property type="molecule type" value="Genomic_DNA"/>
</dbReference>
<feature type="domain" description="PpiC" evidence="11">
    <location>
        <begin position="252"/>
        <end position="342"/>
    </location>
</feature>
<gene>
    <name evidence="12" type="ORF">SAMN06297382_0275</name>
</gene>
<comment type="similarity">
    <text evidence="2">Belongs to the PpiC/parvulin rotamase family.</text>
</comment>
<evidence type="ECO:0000256" key="10">
    <source>
        <dbReference type="SAM" id="Phobius"/>
    </source>
</evidence>
<dbReference type="PANTHER" id="PTHR47245">
    <property type="entry name" value="PEPTIDYLPROLYL ISOMERASE"/>
    <property type="match status" value="1"/>
</dbReference>
<feature type="transmembrane region" description="Helical" evidence="10">
    <location>
        <begin position="66"/>
        <end position="86"/>
    </location>
</feature>
<evidence type="ECO:0000256" key="4">
    <source>
        <dbReference type="ARBA" id="ARBA00018370"/>
    </source>
</evidence>
<dbReference type="PROSITE" id="PS50198">
    <property type="entry name" value="PPIC_PPIASE_2"/>
    <property type="match status" value="1"/>
</dbReference>
<dbReference type="InterPro" id="IPR046357">
    <property type="entry name" value="PPIase_dom_sf"/>
</dbReference>
<dbReference type="PROSITE" id="PS01096">
    <property type="entry name" value="PPIC_PPIASE_1"/>
    <property type="match status" value="1"/>
</dbReference>
<dbReference type="EC" id="5.2.1.8" evidence="3"/>
<keyword evidence="5 8" id="KW-0697">Rotamase</keyword>
<dbReference type="Proteomes" id="UP000198346">
    <property type="component" value="Unassembled WGS sequence"/>
</dbReference>
<dbReference type="InterPro" id="IPR027304">
    <property type="entry name" value="Trigger_fact/SurA_dom_sf"/>
</dbReference>
<dbReference type="InterPro" id="IPR000297">
    <property type="entry name" value="PPIase_PpiC"/>
</dbReference>
<evidence type="ECO:0000256" key="2">
    <source>
        <dbReference type="ARBA" id="ARBA00007656"/>
    </source>
</evidence>
<evidence type="ECO:0000256" key="6">
    <source>
        <dbReference type="ARBA" id="ARBA00030642"/>
    </source>
</evidence>
<keyword evidence="10" id="KW-1133">Transmembrane helix</keyword>
<dbReference type="PANTHER" id="PTHR47245:SF2">
    <property type="entry name" value="PEPTIDYL-PROLYL CIS-TRANS ISOMERASE HP_0175-RELATED"/>
    <property type="match status" value="1"/>
</dbReference>
<keyword evidence="10" id="KW-0472">Membrane</keyword>
<name>A0A239PIZ5_9PROT</name>
<evidence type="ECO:0000256" key="9">
    <source>
        <dbReference type="SAM" id="MobiDB-lite"/>
    </source>
</evidence>
<accession>A0A239PIZ5</accession>
<dbReference type="InterPro" id="IPR023058">
    <property type="entry name" value="PPIase_PpiC_CS"/>
</dbReference>
<evidence type="ECO:0000256" key="7">
    <source>
        <dbReference type="ARBA" id="ARBA00031484"/>
    </source>
</evidence>
<dbReference type="SUPFAM" id="SSF109998">
    <property type="entry name" value="Triger factor/SurA peptide-binding domain-like"/>
    <property type="match status" value="1"/>
</dbReference>
<organism evidence="12 13">
    <name type="scientific">Amphiplicatus metriothermophilus</name>
    <dbReference type="NCBI Taxonomy" id="1519374"/>
    <lineage>
        <taxon>Bacteria</taxon>
        <taxon>Pseudomonadati</taxon>
        <taxon>Pseudomonadota</taxon>
        <taxon>Alphaproteobacteria</taxon>
        <taxon>Parvularculales</taxon>
        <taxon>Parvularculaceae</taxon>
        <taxon>Amphiplicatus</taxon>
    </lineage>
</organism>
<keyword evidence="13" id="KW-1185">Reference proteome</keyword>
<dbReference type="AlphaFoldDB" id="A0A239PIZ5"/>
<feature type="region of interest" description="Disordered" evidence="9">
    <location>
        <begin position="388"/>
        <end position="408"/>
    </location>
</feature>
<evidence type="ECO:0000256" key="3">
    <source>
        <dbReference type="ARBA" id="ARBA00013194"/>
    </source>
</evidence>
<keyword evidence="8 12" id="KW-0413">Isomerase</keyword>
<protein>
    <recommendedName>
        <fullName evidence="4">Parvulin-like PPIase</fullName>
        <ecNumber evidence="3">5.2.1.8</ecNumber>
    </recommendedName>
    <alternativeName>
        <fullName evidence="6">Peptidyl-prolyl cis-trans isomerase plp</fullName>
    </alternativeName>
    <alternativeName>
        <fullName evidence="7">Rotamase plp</fullName>
    </alternativeName>
</protein>
<dbReference type="RefSeq" id="WP_089410793.1">
    <property type="nucleotide sequence ID" value="NZ_FZQA01000001.1"/>
</dbReference>
<keyword evidence="10" id="KW-0812">Transmembrane</keyword>
<evidence type="ECO:0000256" key="8">
    <source>
        <dbReference type="PROSITE-ProRule" id="PRU00278"/>
    </source>
</evidence>